<dbReference type="AlphaFoldDB" id="A0A9X1RUX1"/>
<dbReference type="Gene3D" id="3.40.50.2300">
    <property type="match status" value="1"/>
</dbReference>
<dbReference type="SUPFAM" id="SSF52172">
    <property type="entry name" value="CheY-like"/>
    <property type="match status" value="1"/>
</dbReference>
<organism evidence="4 5">
    <name type="scientific">Paraburkholderia tagetis</name>
    <dbReference type="NCBI Taxonomy" id="2913261"/>
    <lineage>
        <taxon>Bacteria</taxon>
        <taxon>Pseudomonadati</taxon>
        <taxon>Pseudomonadota</taxon>
        <taxon>Betaproteobacteria</taxon>
        <taxon>Burkholderiales</taxon>
        <taxon>Burkholderiaceae</taxon>
        <taxon>Paraburkholderia</taxon>
    </lineage>
</organism>
<dbReference type="InterPro" id="IPR011006">
    <property type="entry name" value="CheY-like_superfamily"/>
</dbReference>
<evidence type="ECO:0000259" key="3">
    <source>
        <dbReference type="PROSITE" id="PS50110"/>
    </source>
</evidence>
<evidence type="ECO:0000313" key="5">
    <source>
        <dbReference type="Proteomes" id="UP001139308"/>
    </source>
</evidence>
<sequence>MRRAIIVPSHRLRASIDPDGDRERYLLRVAETSLPTRKMPSILLVDDQPELLDAYRLMLTAEGYAVRCAHNGVEALDHALRQPPDLIITDWMMPLMGGGELCRQIRAHPALAHIPILVHTAMPPSSPGPAQWDDLIKPVPAALLLATVKRWCPP</sequence>
<reference evidence="4" key="1">
    <citation type="submission" date="2022-01" db="EMBL/GenBank/DDBJ databases">
        <title>Genome sequence and assembly of Parabukholderia sp. RG36.</title>
        <authorList>
            <person name="Chhetri G."/>
        </authorList>
    </citation>
    <scope>NUCLEOTIDE SEQUENCE</scope>
    <source>
        <strain evidence="4">RG36</strain>
    </source>
</reference>
<dbReference type="EMBL" id="JAKLJA010000025">
    <property type="protein sequence ID" value="MCG5076596.1"/>
    <property type="molecule type" value="Genomic_DNA"/>
</dbReference>
<dbReference type="Proteomes" id="UP001139308">
    <property type="component" value="Unassembled WGS sequence"/>
</dbReference>
<evidence type="ECO:0000256" key="2">
    <source>
        <dbReference type="PROSITE-ProRule" id="PRU00169"/>
    </source>
</evidence>
<dbReference type="GO" id="GO:0000160">
    <property type="term" value="P:phosphorelay signal transduction system"/>
    <property type="evidence" value="ECO:0007669"/>
    <property type="project" value="InterPro"/>
</dbReference>
<dbReference type="InterPro" id="IPR001789">
    <property type="entry name" value="Sig_transdc_resp-reg_receiver"/>
</dbReference>
<keyword evidence="5" id="KW-1185">Reference proteome</keyword>
<name>A0A9X1RUX1_9BURK</name>
<dbReference type="PANTHER" id="PTHR44591">
    <property type="entry name" value="STRESS RESPONSE REGULATOR PROTEIN 1"/>
    <property type="match status" value="1"/>
</dbReference>
<comment type="caution">
    <text evidence="4">The sequence shown here is derived from an EMBL/GenBank/DDBJ whole genome shotgun (WGS) entry which is preliminary data.</text>
</comment>
<dbReference type="PROSITE" id="PS50110">
    <property type="entry name" value="RESPONSE_REGULATORY"/>
    <property type="match status" value="1"/>
</dbReference>
<keyword evidence="1 2" id="KW-0597">Phosphoprotein</keyword>
<feature type="modified residue" description="4-aspartylphosphate" evidence="2">
    <location>
        <position position="90"/>
    </location>
</feature>
<evidence type="ECO:0000313" key="4">
    <source>
        <dbReference type="EMBL" id="MCG5076596.1"/>
    </source>
</evidence>
<dbReference type="Pfam" id="PF00072">
    <property type="entry name" value="Response_reg"/>
    <property type="match status" value="1"/>
</dbReference>
<accession>A0A9X1RUX1</accession>
<protein>
    <submittedName>
        <fullName evidence="4">Response regulator</fullName>
    </submittedName>
</protein>
<dbReference type="PANTHER" id="PTHR44591:SF3">
    <property type="entry name" value="RESPONSE REGULATORY DOMAIN-CONTAINING PROTEIN"/>
    <property type="match status" value="1"/>
</dbReference>
<feature type="domain" description="Response regulatory" evidence="3">
    <location>
        <begin position="41"/>
        <end position="152"/>
    </location>
</feature>
<gene>
    <name evidence="4" type="ORF">L5014_25080</name>
</gene>
<dbReference type="SMART" id="SM00448">
    <property type="entry name" value="REC"/>
    <property type="match status" value="1"/>
</dbReference>
<dbReference type="CDD" id="cd17574">
    <property type="entry name" value="REC_OmpR"/>
    <property type="match status" value="1"/>
</dbReference>
<proteinExistence type="predicted"/>
<evidence type="ECO:0000256" key="1">
    <source>
        <dbReference type="ARBA" id="ARBA00022553"/>
    </source>
</evidence>
<dbReference type="InterPro" id="IPR050595">
    <property type="entry name" value="Bact_response_regulator"/>
</dbReference>